<dbReference type="PANTHER" id="PTHR12136:SF41">
    <property type="entry name" value="PLECKSTRIN HOMOLOGY (PH) AND LIPID-BINDING START DOMAINS-CONTAINING PROTEIN"/>
    <property type="match status" value="1"/>
</dbReference>
<dbReference type="AlphaFoldDB" id="A0AAV2CVB5"/>
<dbReference type="EMBL" id="OZ034814">
    <property type="protein sequence ID" value="CAL1359506.1"/>
    <property type="molecule type" value="Genomic_DNA"/>
</dbReference>
<dbReference type="Pfam" id="PF07059">
    <property type="entry name" value="EDR2_C"/>
    <property type="match status" value="1"/>
</dbReference>
<sequence>MEMVAADWVKSDKREDDLAGRPGSIVQKYAAQGGPEFFLIINIQVPGSTTYSLALYFMMNTPLEDSPLLQSFVNGDDAFRNSRFKLIPYISKRRRDGGEGAYRRVDSNDEELPNWGQNWQGNSVLLGRSCRSRKKKICCKVNAT</sequence>
<evidence type="ECO:0000313" key="2">
    <source>
        <dbReference type="EMBL" id="CAL1359506.1"/>
    </source>
</evidence>
<dbReference type="InterPro" id="IPR045096">
    <property type="entry name" value="EDR2-like"/>
</dbReference>
<protein>
    <recommendedName>
        <fullName evidence="1">Protein ENHANCED DISEASE RESISTANCE 2 C-terminal domain-containing protein</fullName>
    </recommendedName>
</protein>
<evidence type="ECO:0000313" key="3">
    <source>
        <dbReference type="Proteomes" id="UP001497516"/>
    </source>
</evidence>
<dbReference type="Proteomes" id="UP001497516">
    <property type="component" value="Chromosome 10"/>
</dbReference>
<gene>
    <name evidence="2" type="ORF">LTRI10_LOCUS6984</name>
</gene>
<name>A0AAV2CVB5_9ROSI</name>
<feature type="domain" description="Protein ENHANCED DISEASE RESISTANCE 2 C-terminal" evidence="1">
    <location>
        <begin position="1"/>
        <end position="93"/>
    </location>
</feature>
<dbReference type="PANTHER" id="PTHR12136">
    <property type="entry name" value="ENHANCED DISEASE RESISTANCE-RELATED"/>
    <property type="match status" value="1"/>
</dbReference>
<proteinExistence type="predicted"/>
<reference evidence="2 3" key="1">
    <citation type="submission" date="2024-04" db="EMBL/GenBank/DDBJ databases">
        <authorList>
            <person name="Fracassetti M."/>
        </authorList>
    </citation>
    <scope>NUCLEOTIDE SEQUENCE [LARGE SCALE GENOMIC DNA]</scope>
</reference>
<organism evidence="2 3">
    <name type="scientific">Linum trigynum</name>
    <dbReference type="NCBI Taxonomy" id="586398"/>
    <lineage>
        <taxon>Eukaryota</taxon>
        <taxon>Viridiplantae</taxon>
        <taxon>Streptophyta</taxon>
        <taxon>Embryophyta</taxon>
        <taxon>Tracheophyta</taxon>
        <taxon>Spermatophyta</taxon>
        <taxon>Magnoliopsida</taxon>
        <taxon>eudicotyledons</taxon>
        <taxon>Gunneridae</taxon>
        <taxon>Pentapetalae</taxon>
        <taxon>rosids</taxon>
        <taxon>fabids</taxon>
        <taxon>Malpighiales</taxon>
        <taxon>Linaceae</taxon>
        <taxon>Linum</taxon>
    </lineage>
</organism>
<accession>A0AAV2CVB5</accession>
<keyword evidence="3" id="KW-1185">Reference proteome</keyword>
<dbReference type="InterPro" id="IPR009769">
    <property type="entry name" value="EDR2_C"/>
</dbReference>
<evidence type="ECO:0000259" key="1">
    <source>
        <dbReference type="Pfam" id="PF07059"/>
    </source>
</evidence>